<sequence length="82" mass="9420">MDLFLASLHFPQKLPLNDLSVHQDYPKLVLMDMDMVLEGLDVHRMDKLVCALLSCQIGPSTGEIQAHEHRYIWRGREEDGDS</sequence>
<dbReference type="EMBL" id="BT138295">
    <property type="protein sequence ID" value="AFK38090.1"/>
    <property type="molecule type" value="mRNA"/>
</dbReference>
<dbReference type="AlphaFoldDB" id="I3SCU8"/>
<reference evidence="1" key="1">
    <citation type="submission" date="2012-05" db="EMBL/GenBank/DDBJ databases">
        <authorList>
            <person name="Krishnakumar V."/>
            <person name="Cheung F."/>
            <person name="Xiao Y."/>
            <person name="Chan A."/>
            <person name="Moskal W.A."/>
            <person name="Town C.D."/>
        </authorList>
    </citation>
    <scope>NUCLEOTIDE SEQUENCE</scope>
</reference>
<proteinExistence type="evidence at transcript level"/>
<accession>I3SCU8</accession>
<organism evidence="1">
    <name type="scientific">Medicago truncatula</name>
    <name type="common">Barrel medic</name>
    <name type="synonym">Medicago tribuloides</name>
    <dbReference type="NCBI Taxonomy" id="3880"/>
    <lineage>
        <taxon>Eukaryota</taxon>
        <taxon>Viridiplantae</taxon>
        <taxon>Streptophyta</taxon>
        <taxon>Embryophyta</taxon>
        <taxon>Tracheophyta</taxon>
        <taxon>Spermatophyta</taxon>
        <taxon>Magnoliopsida</taxon>
        <taxon>eudicotyledons</taxon>
        <taxon>Gunneridae</taxon>
        <taxon>Pentapetalae</taxon>
        <taxon>rosids</taxon>
        <taxon>fabids</taxon>
        <taxon>Fabales</taxon>
        <taxon>Fabaceae</taxon>
        <taxon>Papilionoideae</taxon>
        <taxon>50 kb inversion clade</taxon>
        <taxon>NPAAA clade</taxon>
        <taxon>Hologalegina</taxon>
        <taxon>IRL clade</taxon>
        <taxon>Trifolieae</taxon>
        <taxon>Medicago</taxon>
    </lineage>
</organism>
<evidence type="ECO:0000313" key="1">
    <source>
        <dbReference type="EMBL" id="AFK38090.1"/>
    </source>
</evidence>
<name>I3SCU8_MEDTR</name>
<protein>
    <submittedName>
        <fullName evidence="1">Uncharacterized protein</fullName>
    </submittedName>
</protein>